<keyword evidence="1" id="KW-0812">Transmembrane</keyword>
<reference evidence="3 4" key="1">
    <citation type="submission" date="2018-11" db="EMBL/GenBank/DDBJ databases">
        <authorList>
            <person name="Ye M.-Q."/>
            <person name="Du Z.-J."/>
        </authorList>
    </citation>
    <scope>NUCLEOTIDE SEQUENCE [LARGE SCALE GENOMIC DNA]</scope>
    <source>
        <strain evidence="3 4">U0105</strain>
    </source>
</reference>
<comment type="caution">
    <text evidence="3">The sequence shown here is derived from an EMBL/GenBank/DDBJ whole genome shotgun (WGS) entry which is preliminary data.</text>
</comment>
<dbReference type="AlphaFoldDB" id="A0A3N5Y253"/>
<sequence>MVEKLKKKTKALVRSKHLLPGVLTASFLESTVVPIPIEAALLPLMQARRDKLWLIAAVAVLGCLIGALFGYALGYLAFDLLHNVIVEHYVTERELSEFMQRMRDEGFWFVLTAGIAPIPLQIAMLAAGATQFSLTLYLIAVAISRALRYFGIALLVQVAGDRAEKLIREHKVKTMLLSVVLIGLVWWLTR</sequence>
<dbReference type="Pfam" id="PF09335">
    <property type="entry name" value="VTT_dom"/>
    <property type="match status" value="1"/>
</dbReference>
<dbReference type="OrthoDB" id="9130337at2"/>
<organism evidence="3 4">
    <name type="scientific">Alteromonas sediminis</name>
    <dbReference type="NCBI Taxonomy" id="2259342"/>
    <lineage>
        <taxon>Bacteria</taxon>
        <taxon>Pseudomonadati</taxon>
        <taxon>Pseudomonadota</taxon>
        <taxon>Gammaproteobacteria</taxon>
        <taxon>Alteromonadales</taxon>
        <taxon>Alteromonadaceae</taxon>
        <taxon>Alteromonas/Salinimonas group</taxon>
        <taxon>Alteromonas</taxon>
    </lineage>
</organism>
<dbReference type="RefSeq" id="WP_124028093.1">
    <property type="nucleotide sequence ID" value="NZ_JBHRSN010000006.1"/>
</dbReference>
<dbReference type="Proteomes" id="UP000275281">
    <property type="component" value="Unassembled WGS sequence"/>
</dbReference>
<dbReference type="GO" id="GO:0005886">
    <property type="term" value="C:plasma membrane"/>
    <property type="evidence" value="ECO:0007669"/>
    <property type="project" value="TreeGrafter"/>
</dbReference>
<dbReference type="PANTHER" id="PTHR42709">
    <property type="entry name" value="ALKALINE PHOSPHATASE LIKE PROTEIN"/>
    <property type="match status" value="1"/>
</dbReference>
<dbReference type="InterPro" id="IPR051311">
    <property type="entry name" value="DedA_domain"/>
</dbReference>
<evidence type="ECO:0000313" key="3">
    <source>
        <dbReference type="EMBL" id="RPJ66736.1"/>
    </source>
</evidence>
<feature type="domain" description="VTT" evidence="2">
    <location>
        <begin position="52"/>
        <end position="156"/>
    </location>
</feature>
<dbReference type="PANTHER" id="PTHR42709:SF11">
    <property type="entry name" value="DEDA FAMILY PROTEIN"/>
    <property type="match status" value="1"/>
</dbReference>
<gene>
    <name evidence="3" type="ORF">DRW07_11715</name>
</gene>
<evidence type="ECO:0000313" key="4">
    <source>
        <dbReference type="Proteomes" id="UP000275281"/>
    </source>
</evidence>
<evidence type="ECO:0000256" key="1">
    <source>
        <dbReference type="SAM" id="Phobius"/>
    </source>
</evidence>
<feature type="transmembrane region" description="Helical" evidence="1">
    <location>
        <begin position="134"/>
        <end position="160"/>
    </location>
</feature>
<evidence type="ECO:0000259" key="2">
    <source>
        <dbReference type="Pfam" id="PF09335"/>
    </source>
</evidence>
<feature type="transmembrane region" description="Helical" evidence="1">
    <location>
        <begin position="172"/>
        <end position="189"/>
    </location>
</feature>
<dbReference type="InterPro" id="IPR032816">
    <property type="entry name" value="VTT_dom"/>
</dbReference>
<keyword evidence="1" id="KW-1133">Transmembrane helix</keyword>
<dbReference type="EMBL" id="RPOK01000003">
    <property type="protein sequence ID" value="RPJ66736.1"/>
    <property type="molecule type" value="Genomic_DNA"/>
</dbReference>
<protein>
    <submittedName>
        <fullName evidence="3">DedA family protein</fullName>
    </submittedName>
</protein>
<name>A0A3N5Y253_9ALTE</name>
<proteinExistence type="predicted"/>
<keyword evidence="4" id="KW-1185">Reference proteome</keyword>
<feature type="transmembrane region" description="Helical" evidence="1">
    <location>
        <begin position="107"/>
        <end position="128"/>
    </location>
</feature>
<feature type="transmembrane region" description="Helical" evidence="1">
    <location>
        <begin position="53"/>
        <end position="78"/>
    </location>
</feature>
<keyword evidence="1" id="KW-0472">Membrane</keyword>
<accession>A0A3N5Y253</accession>